<proteinExistence type="inferred from homology"/>
<dbReference type="InterPro" id="IPR000537">
    <property type="entry name" value="UbiA_prenyltransferase"/>
</dbReference>
<dbReference type="Pfam" id="PF01040">
    <property type="entry name" value="UbiA"/>
    <property type="match status" value="1"/>
</dbReference>
<reference evidence="11" key="1">
    <citation type="submission" date="2016-06" db="EMBL/GenBank/DDBJ databases">
        <authorList>
            <person name="Nascimento L."/>
            <person name="Pereira R.V."/>
            <person name="Martins L.F."/>
            <person name="Quaggio R.B."/>
            <person name="Silva A.M."/>
            <person name="Setubal J.C."/>
        </authorList>
    </citation>
    <scope>NUCLEOTIDE SEQUENCE [LARGE SCALE GENOMIC DNA]</scope>
</reference>
<evidence type="ECO:0000313" key="11">
    <source>
        <dbReference type="Proteomes" id="UP000196475"/>
    </source>
</evidence>
<dbReference type="PANTHER" id="PTHR43448:SF2">
    <property type="entry name" value="PROTOHEME IX FARNESYLTRANSFERASE, MITOCHONDRIAL"/>
    <property type="match status" value="1"/>
</dbReference>
<comment type="function">
    <text evidence="9">Converts heme B (protoheme IX) to heme O by substitution of the vinyl group on carbon 2 of heme B porphyrin ring with a hydroxyethyl farnesyl side group.</text>
</comment>
<evidence type="ECO:0000256" key="5">
    <source>
        <dbReference type="ARBA" id="ARBA00022989"/>
    </source>
</evidence>
<feature type="transmembrane region" description="Helical" evidence="9">
    <location>
        <begin position="176"/>
        <end position="199"/>
    </location>
</feature>
<sequence>MEKPVADAGGQASLRDYIELTKPGITLANLMMTFAAFWLASGGRPDWLMLALTMVGTYFAVASGAILNNYFDRDRDILMPRTQHRALAQKRISPNVALLLAVIMGVLSLIILGAGLTALGGAGELPALLALIGIVSYGLVYTGLKRYTALGTLFGGIPGSIPFVIGWTAVVGKMDYFAWVLFFVMFFWQMPHFLTLAILKVEDYKAGGFPMFPVVRGVDATIRQILLYTAALLPTSLILVFSGLVGWIYLIVMTLLGLVFLGLAAYGFWASNKEAWALRTFRFSLIYLTAWCMVMIVDAQPL</sequence>
<feature type="transmembrane region" description="Helical" evidence="9">
    <location>
        <begin position="220"/>
        <end position="241"/>
    </location>
</feature>
<dbReference type="Gene3D" id="1.10.357.140">
    <property type="entry name" value="UbiA prenyltransferase"/>
    <property type="match status" value="1"/>
</dbReference>
<keyword evidence="3 9" id="KW-0808">Transferase</keyword>
<feature type="transmembrane region" description="Helical" evidence="9">
    <location>
        <begin position="151"/>
        <end position="170"/>
    </location>
</feature>
<evidence type="ECO:0000256" key="9">
    <source>
        <dbReference type="HAMAP-Rule" id="MF_00154"/>
    </source>
</evidence>
<evidence type="ECO:0000256" key="1">
    <source>
        <dbReference type="ARBA" id="ARBA00004141"/>
    </source>
</evidence>
<evidence type="ECO:0000256" key="2">
    <source>
        <dbReference type="ARBA" id="ARBA00022475"/>
    </source>
</evidence>
<feature type="transmembrane region" description="Helical" evidence="9">
    <location>
        <begin position="24"/>
        <end position="41"/>
    </location>
</feature>
<feature type="transmembrane region" description="Helical" evidence="9">
    <location>
        <begin position="47"/>
        <end position="71"/>
    </location>
</feature>
<dbReference type="PANTHER" id="PTHR43448">
    <property type="entry name" value="PROTOHEME IX FARNESYLTRANSFERASE, MITOCHONDRIAL"/>
    <property type="match status" value="1"/>
</dbReference>
<dbReference type="NCBIfam" id="TIGR01473">
    <property type="entry name" value="cyoE_ctaB"/>
    <property type="match status" value="1"/>
</dbReference>
<protein>
    <recommendedName>
        <fullName evidence="9">Protoheme IX farnesyltransferase</fullName>
        <ecNumber evidence="9">2.5.1.141</ecNumber>
    </recommendedName>
    <alternativeName>
        <fullName evidence="9">Heme B farnesyltransferase</fullName>
    </alternativeName>
    <alternativeName>
        <fullName evidence="9">Heme O synthase</fullName>
    </alternativeName>
</protein>
<evidence type="ECO:0000256" key="3">
    <source>
        <dbReference type="ARBA" id="ARBA00022679"/>
    </source>
</evidence>
<evidence type="ECO:0000256" key="8">
    <source>
        <dbReference type="ARBA" id="ARBA00047690"/>
    </source>
</evidence>
<keyword evidence="5 9" id="KW-1133">Transmembrane helix</keyword>
<evidence type="ECO:0000256" key="6">
    <source>
        <dbReference type="ARBA" id="ARBA00023133"/>
    </source>
</evidence>
<dbReference type="AlphaFoldDB" id="A0A1Y3PAK1"/>
<keyword evidence="6 9" id="KW-0350">Heme biosynthesis</keyword>
<name>A0A1Y3PAK1_9BACI</name>
<dbReference type="InterPro" id="IPR044878">
    <property type="entry name" value="UbiA_sf"/>
</dbReference>
<dbReference type="HAMAP" id="MF_00154">
    <property type="entry name" value="CyoE_CtaB"/>
    <property type="match status" value="1"/>
</dbReference>
<dbReference type="Proteomes" id="UP000196475">
    <property type="component" value="Unassembled WGS sequence"/>
</dbReference>
<keyword evidence="4 9" id="KW-0812">Transmembrane</keyword>
<comment type="similarity">
    <text evidence="9">Belongs to the UbiA prenyltransferase family. Protoheme IX farnesyltransferase subfamily.</text>
</comment>
<feature type="transmembrane region" description="Helical" evidence="9">
    <location>
        <begin position="281"/>
        <end position="299"/>
    </location>
</feature>
<dbReference type="UniPathway" id="UPA00834">
    <property type="reaction ID" value="UER00712"/>
</dbReference>
<evidence type="ECO:0000313" key="10">
    <source>
        <dbReference type="EMBL" id="OUM84340.1"/>
    </source>
</evidence>
<dbReference type="EMBL" id="LZRT01000134">
    <property type="protein sequence ID" value="OUM84340.1"/>
    <property type="molecule type" value="Genomic_DNA"/>
</dbReference>
<comment type="pathway">
    <text evidence="9">Porphyrin-containing compound metabolism; heme O biosynthesis; heme O from protoheme: step 1/1.</text>
</comment>
<evidence type="ECO:0000256" key="7">
    <source>
        <dbReference type="ARBA" id="ARBA00023136"/>
    </source>
</evidence>
<dbReference type="GO" id="GO:0048034">
    <property type="term" value="P:heme O biosynthetic process"/>
    <property type="evidence" value="ECO:0007669"/>
    <property type="project" value="UniProtKB-UniRule"/>
</dbReference>
<gene>
    <name evidence="9" type="primary">ctaB</name>
    <name evidence="10" type="ORF">BAA01_04465</name>
</gene>
<feature type="transmembrane region" description="Helical" evidence="9">
    <location>
        <begin position="125"/>
        <end position="144"/>
    </location>
</feature>
<dbReference type="EC" id="2.5.1.141" evidence="9"/>
<dbReference type="GO" id="GO:0005886">
    <property type="term" value="C:plasma membrane"/>
    <property type="evidence" value="ECO:0007669"/>
    <property type="project" value="UniProtKB-SubCell"/>
</dbReference>
<keyword evidence="2 9" id="KW-1003">Cell membrane</keyword>
<comment type="miscellaneous">
    <text evidence="9">Carbon 2 of the heme B porphyrin ring is defined according to the Fischer nomenclature.</text>
</comment>
<dbReference type="CDD" id="cd13957">
    <property type="entry name" value="PT_UbiA_Cox10"/>
    <property type="match status" value="1"/>
</dbReference>
<accession>A0A1Y3PAK1</accession>
<comment type="catalytic activity">
    <reaction evidence="8 9">
        <text>heme b + (2E,6E)-farnesyl diphosphate + H2O = Fe(II)-heme o + diphosphate</text>
        <dbReference type="Rhea" id="RHEA:28070"/>
        <dbReference type="ChEBI" id="CHEBI:15377"/>
        <dbReference type="ChEBI" id="CHEBI:33019"/>
        <dbReference type="ChEBI" id="CHEBI:60344"/>
        <dbReference type="ChEBI" id="CHEBI:60530"/>
        <dbReference type="ChEBI" id="CHEBI:175763"/>
        <dbReference type="EC" id="2.5.1.141"/>
    </reaction>
</comment>
<dbReference type="GO" id="GO:0008495">
    <property type="term" value="F:protoheme IX farnesyltransferase activity"/>
    <property type="evidence" value="ECO:0007669"/>
    <property type="project" value="UniProtKB-UniRule"/>
</dbReference>
<feature type="transmembrane region" description="Helical" evidence="9">
    <location>
        <begin position="247"/>
        <end position="269"/>
    </location>
</feature>
<dbReference type="InterPro" id="IPR006369">
    <property type="entry name" value="Protohaem_IX_farnesylTrfase"/>
</dbReference>
<organism evidence="10 11">
    <name type="scientific">Bacillus thermozeamaize</name>
    <dbReference type="NCBI Taxonomy" id="230954"/>
    <lineage>
        <taxon>Bacteria</taxon>
        <taxon>Bacillati</taxon>
        <taxon>Bacillota</taxon>
        <taxon>Bacilli</taxon>
        <taxon>Bacillales</taxon>
        <taxon>Bacillaceae</taxon>
        <taxon>Bacillus</taxon>
    </lineage>
</organism>
<feature type="transmembrane region" description="Helical" evidence="9">
    <location>
        <begin position="92"/>
        <end position="119"/>
    </location>
</feature>
<evidence type="ECO:0000256" key="4">
    <source>
        <dbReference type="ARBA" id="ARBA00022692"/>
    </source>
</evidence>
<comment type="caution">
    <text evidence="10">The sequence shown here is derived from an EMBL/GenBank/DDBJ whole genome shotgun (WGS) entry which is preliminary data.</text>
</comment>
<keyword evidence="7 9" id="KW-0472">Membrane</keyword>
<comment type="subunit">
    <text evidence="9">Interacts with CtaA.</text>
</comment>
<comment type="subcellular location">
    <subcellularLocation>
        <location evidence="9">Cell membrane</location>
        <topology evidence="9">Multi-pass membrane protein</topology>
    </subcellularLocation>
    <subcellularLocation>
        <location evidence="1">Membrane</location>
        <topology evidence="1">Multi-pass membrane protein</topology>
    </subcellularLocation>
</comment>